<dbReference type="Gene3D" id="1.10.150.130">
    <property type="match status" value="1"/>
</dbReference>
<evidence type="ECO:0000259" key="7">
    <source>
        <dbReference type="PROSITE" id="PS51900"/>
    </source>
</evidence>
<protein>
    <submittedName>
        <fullName evidence="8">Integrase family protein</fullName>
    </submittedName>
</protein>
<dbReference type="RefSeq" id="WP_012329844.1">
    <property type="nucleotide sequence ID" value="NC_010510.1"/>
</dbReference>
<dbReference type="OrthoDB" id="9801717at2"/>
<dbReference type="PANTHER" id="PTHR30349">
    <property type="entry name" value="PHAGE INTEGRASE-RELATED"/>
    <property type="match status" value="1"/>
</dbReference>
<dbReference type="GeneID" id="6142271"/>
<dbReference type="InterPro" id="IPR010998">
    <property type="entry name" value="Integrase_recombinase_N"/>
</dbReference>
<reference evidence="8 9" key="1">
    <citation type="submission" date="2008-03" db="EMBL/GenBank/DDBJ databases">
        <title>Complete sequence of plasmid1 of Methylobacterium radiotolerans JCM 2831.</title>
        <authorList>
            <consortium name="US DOE Joint Genome Institute"/>
            <person name="Copeland A."/>
            <person name="Lucas S."/>
            <person name="Lapidus A."/>
            <person name="Glavina del Rio T."/>
            <person name="Dalin E."/>
            <person name="Tice H."/>
            <person name="Bruce D."/>
            <person name="Goodwin L."/>
            <person name="Pitluck S."/>
            <person name="Kiss H."/>
            <person name="Brettin T."/>
            <person name="Detter J.C."/>
            <person name="Han C."/>
            <person name="Kuske C.R."/>
            <person name="Schmutz J."/>
            <person name="Larimer F."/>
            <person name="Land M."/>
            <person name="Hauser L."/>
            <person name="Kyrpides N."/>
            <person name="Mikhailova N."/>
            <person name="Marx C.J."/>
            <person name="Richardson P."/>
        </authorList>
    </citation>
    <scope>NUCLEOTIDE SEQUENCE [LARGE SCALE GENOMIC DNA]</scope>
    <source>
        <strain evidence="9">ATCC 27329 / DSM 1819 / JCM 2831 / NBRC 15690 / NCIMB 10815 / 0-1</strain>
        <plasmid evidence="9">Plasmid pMRAD01</plasmid>
    </source>
</reference>
<dbReference type="Proteomes" id="UP000006589">
    <property type="component" value="Plasmid pMRAD01"/>
</dbReference>
<feature type="domain" description="Tyr recombinase" evidence="6">
    <location>
        <begin position="107"/>
        <end position="285"/>
    </location>
</feature>
<dbReference type="InterPro" id="IPR044068">
    <property type="entry name" value="CB"/>
</dbReference>
<dbReference type="KEGG" id="mrd:Mrad2831_6131"/>
<evidence type="ECO:0000256" key="2">
    <source>
        <dbReference type="ARBA" id="ARBA00022908"/>
    </source>
</evidence>
<dbReference type="InterPro" id="IPR004107">
    <property type="entry name" value="Integrase_SAM-like_N"/>
</dbReference>
<keyword evidence="3 5" id="KW-0238">DNA-binding</keyword>
<keyword evidence="8" id="KW-0614">Plasmid</keyword>
<dbReference type="PROSITE" id="PS51900">
    <property type="entry name" value="CB"/>
    <property type="match status" value="1"/>
</dbReference>
<organism evidence="8 9">
    <name type="scientific">Methylobacterium radiotolerans (strain ATCC 27329 / DSM 1819 / JCM 2831 / NBRC 15690 / NCIMB 10815 / 0-1)</name>
    <dbReference type="NCBI Taxonomy" id="426355"/>
    <lineage>
        <taxon>Bacteria</taxon>
        <taxon>Pseudomonadati</taxon>
        <taxon>Pseudomonadota</taxon>
        <taxon>Alphaproteobacteria</taxon>
        <taxon>Hyphomicrobiales</taxon>
        <taxon>Methylobacteriaceae</taxon>
        <taxon>Methylobacterium</taxon>
    </lineage>
</organism>
<dbReference type="Pfam" id="PF00589">
    <property type="entry name" value="Phage_integrase"/>
    <property type="match status" value="1"/>
</dbReference>
<keyword evidence="4" id="KW-0233">DNA recombination</keyword>
<accession>B1M981</accession>
<dbReference type="InterPro" id="IPR050090">
    <property type="entry name" value="Tyrosine_recombinase_XerCD"/>
</dbReference>
<dbReference type="GO" id="GO:0003677">
    <property type="term" value="F:DNA binding"/>
    <property type="evidence" value="ECO:0007669"/>
    <property type="project" value="UniProtKB-UniRule"/>
</dbReference>
<evidence type="ECO:0000256" key="1">
    <source>
        <dbReference type="ARBA" id="ARBA00008857"/>
    </source>
</evidence>
<dbReference type="PANTHER" id="PTHR30349:SF41">
    <property type="entry name" value="INTEGRASE_RECOMBINASE PROTEIN MJ0367-RELATED"/>
    <property type="match status" value="1"/>
</dbReference>
<evidence type="ECO:0000256" key="4">
    <source>
        <dbReference type="ARBA" id="ARBA00023172"/>
    </source>
</evidence>
<dbReference type="Gene3D" id="1.10.443.10">
    <property type="entry name" value="Intergrase catalytic core"/>
    <property type="match status" value="1"/>
</dbReference>
<dbReference type="eggNOG" id="COG4974">
    <property type="taxonomic scope" value="Bacteria"/>
</dbReference>
<dbReference type="Pfam" id="PF02899">
    <property type="entry name" value="Phage_int_SAM_1"/>
    <property type="match status" value="1"/>
</dbReference>
<keyword evidence="2" id="KW-0229">DNA integration</keyword>
<dbReference type="InterPro" id="IPR011010">
    <property type="entry name" value="DNA_brk_join_enz"/>
</dbReference>
<evidence type="ECO:0000259" key="6">
    <source>
        <dbReference type="PROSITE" id="PS51898"/>
    </source>
</evidence>
<feature type="domain" description="Core-binding (CB)" evidence="7">
    <location>
        <begin position="1"/>
        <end position="85"/>
    </location>
</feature>
<comment type="similarity">
    <text evidence="1">Belongs to the 'phage' integrase family.</text>
</comment>
<dbReference type="EMBL" id="CP001002">
    <property type="protein sequence ID" value="ACB28056.1"/>
    <property type="molecule type" value="Genomic_DNA"/>
</dbReference>
<name>B1M981_METRJ</name>
<sequence length="305" mass="34128">MILNEAGEAYLRHCQLERHLSSNTLAAYRQDISELIAHFGLIEVVAVTGDALVTYADHLSKRRGLAPATVKRRLVCARGLFRWLTRTGALSADPFGGTEIRVRIPDRLPRCLATDEMARLARAADDASATTRLATLLLFATGMRVGELVSVRLADIDLDRDVIRIVGKGNRQRQVVIPNESLKDAIREYARTYHADDRASERFLREPNGRSLTTAAIRTRLRRLAKAAGLVRTVTPHMLRHTAATELLEAGVDIRFVQRLLGHRSILTTQIYTHVSDIALRTAVRGADLFGRLDRSCSRWEFACR</sequence>
<dbReference type="GO" id="GO:0015074">
    <property type="term" value="P:DNA integration"/>
    <property type="evidence" value="ECO:0007669"/>
    <property type="project" value="UniProtKB-KW"/>
</dbReference>
<dbReference type="InterPro" id="IPR002104">
    <property type="entry name" value="Integrase_catalytic"/>
</dbReference>
<dbReference type="AlphaFoldDB" id="B1M981"/>
<dbReference type="HOGENOM" id="CLU_027562_9_0_5"/>
<geneLocation type="plasmid" evidence="8 9">
    <name>pMRAD01</name>
</geneLocation>
<gene>
    <name evidence="8" type="ordered locus">Mrad2831_6131</name>
</gene>
<dbReference type="GO" id="GO:0006310">
    <property type="term" value="P:DNA recombination"/>
    <property type="evidence" value="ECO:0007669"/>
    <property type="project" value="UniProtKB-KW"/>
</dbReference>
<evidence type="ECO:0000256" key="3">
    <source>
        <dbReference type="ARBA" id="ARBA00023125"/>
    </source>
</evidence>
<evidence type="ECO:0000256" key="5">
    <source>
        <dbReference type="PROSITE-ProRule" id="PRU01248"/>
    </source>
</evidence>
<dbReference type="InterPro" id="IPR013762">
    <property type="entry name" value="Integrase-like_cat_sf"/>
</dbReference>
<evidence type="ECO:0000313" key="9">
    <source>
        <dbReference type="Proteomes" id="UP000006589"/>
    </source>
</evidence>
<proteinExistence type="inferred from homology"/>
<dbReference type="PROSITE" id="PS51898">
    <property type="entry name" value="TYR_RECOMBINASE"/>
    <property type="match status" value="1"/>
</dbReference>
<evidence type="ECO:0000313" key="8">
    <source>
        <dbReference type="EMBL" id="ACB28056.1"/>
    </source>
</evidence>
<dbReference type="SUPFAM" id="SSF56349">
    <property type="entry name" value="DNA breaking-rejoining enzymes"/>
    <property type="match status" value="1"/>
</dbReference>